<dbReference type="AlphaFoldDB" id="A0A843VV97"/>
<name>A0A843VV97_COLES</name>
<comment type="caution">
    <text evidence="1">The sequence shown here is derived from an EMBL/GenBank/DDBJ whole genome shotgun (WGS) entry which is preliminary data.</text>
</comment>
<evidence type="ECO:0000313" key="1">
    <source>
        <dbReference type="EMBL" id="MQL96133.1"/>
    </source>
</evidence>
<sequence>MACVLRTLFVNMGLQGMVRGRSRCRRYQRLQDDEDVEKAAARPRRRWARKSADGKVLGFRVSSSKKRLTWRGFSLLLLPRRLCHMYAEVLTDIMALEGVHPTIVFSSQWGLPVLSHSSSMISCKKSAAPAAPLHRASI</sequence>
<reference evidence="1" key="1">
    <citation type="submission" date="2017-07" db="EMBL/GenBank/DDBJ databases">
        <title>Taro Niue Genome Assembly and Annotation.</title>
        <authorList>
            <person name="Atibalentja N."/>
            <person name="Keating K."/>
            <person name="Fields C.J."/>
        </authorList>
    </citation>
    <scope>NUCLEOTIDE SEQUENCE</scope>
    <source>
        <strain evidence="1">Niue_2</strain>
        <tissue evidence="1">Leaf</tissue>
    </source>
</reference>
<dbReference type="Proteomes" id="UP000652761">
    <property type="component" value="Unassembled WGS sequence"/>
</dbReference>
<gene>
    <name evidence="1" type="ORF">Taro_028802</name>
</gene>
<proteinExistence type="predicted"/>
<accession>A0A843VV97</accession>
<evidence type="ECO:0000313" key="2">
    <source>
        <dbReference type="Proteomes" id="UP000652761"/>
    </source>
</evidence>
<dbReference type="EMBL" id="NMUH01001879">
    <property type="protein sequence ID" value="MQL96133.1"/>
    <property type="molecule type" value="Genomic_DNA"/>
</dbReference>
<dbReference type="OrthoDB" id="586794at2759"/>
<dbReference type="PANTHER" id="PTHR35123:SF3">
    <property type="entry name" value="TRANSMEMBRANE PROTEIN"/>
    <property type="match status" value="1"/>
</dbReference>
<organism evidence="1 2">
    <name type="scientific">Colocasia esculenta</name>
    <name type="common">Wild taro</name>
    <name type="synonym">Arum esculentum</name>
    <dbReference type="NCBI Taxonomy" id="4460"/>
    <lineage>
        <taxon>Eukaryota</taxon>
        <taxon>Viridiplantae</taxon>
        <taxon>Streptophyta</taxon>
        <taxon>Embryophyta</taxon>
        <taxon>Tracheophyta</taxon>
        <taxon>Spermatophyta</taxon>
        <taxon>Magnoliopsida</taxon>
        <taxon>Liliopsida</taxon>
        <taxon>Araceae</taxon>
        <taxon>Aroideae</taxon>
        <taxon>Colocasieae</taxon>
        <taxon>Colocasia</taxon>
    </lineage>
</organism>
<keyword evidence="2" id="KW-1185">Reference proteome</keyword>
<protein>
    <submittedName>
        <fullName evidence="1">Uncharacterized protein</fullName>
    </submittedName>
</protein>
<dbReference type="PANTHER" id="PTHR35123">
    <property type="entry name" value="OS07G0633900 PROTEIN-RELATED"/>
    <property type="match status" value="1"/>
</dbReference>